<evidence type="ECO:0008006" key="4">
    <source>
        <dbReference type="Google" id="ProtNLM"/>
    </source>
</evidence>
<sequence length="359" mass="39904">MARRLVLHIGSMKSGTSFVQNVLGHHRERLAESGVLFAGSRWREQVKAVRELIERGGPGQRPMPVDGSWAAVVEDASRWEGTAVVSMEFLGPRSEAKIEQILAAFPDTTVEAVMTCRDLSRNIPAMWLESMQNGSSATWPDFLAAVRDRDRDSPIARNFWRHQDLPVIAERWARVLGEGRLTLVTVPPSGAPHDLLWRRFAEVLGVDPSGYDLEVRSNRSIGPATAMVLRRLNEKMVVDGAVPQGYDRFVKHSLAKRGLVARTPLEPRLGLDEEWVREEAHAQVERLAGAGHRVVGDLEDLRPVRVPGVHTDEISAEDQLAAAVDGLELLVREWGQSERKQRRAARRQGSGPAGRGEED</sequence>
<dbReference type="EMBL" id="JBEGDP010000001">
    <property type="protein sequence ID" value="MEQ7845901.1"/>
    <property type="molecule type" value="Genomic_DNA"/>
</dbReference>
<dbReference type="InterPro" id="IPR027417">
    <property type="entry name" value="P-loop_NTPase"/>
</dbReference>
<comment type="caution">
    <text evidence="2">The sequence shown here is derived from an EMBL/GenBank/DDBJ whole genome shotgun (WGS) entry which is preliminary data.</text>
</comment>
<proteinExistence type="predicted"/>
<name>A0ABV1NTR8_9ACTN</name>
<dbReference type="Gene3D" id="3.40.50.300">
    <property type="entry name" value="P-loop containing nucleotide triphosphate hydrolases"/>
    <property type="match status" value="1"/>
</dbReference>
<keyword evidence="3" id="KW-1185">Reference proteome</keyword>
<protein>
    <recommendedName>
        <fullName evidence="4">Sulfotransferase family protein</fullName>
    </recommendedName>
</protein>
<gene>
    <name evidence="2" type="ORF">V6R90_01330</name>
</gene>
<dbReference type="Proteomes" id="UP001482520">
    <property type="component" value="Unassembled WGS sequence"/>
</dbReference>
<evidence type="ECO:0000313" key="3">
    <source>
        <dbReference type="Proteomes" id="UP001482520"/>
    </source>
</evidence>
<reference evidence="2 3" key="1">
    <citation type="submission" date="2024-02" db="EMBL/GenBank/DDBJ databases">
        <title>Full genome sequence of Nocardioides kribbensis.</title>
        <authorList>
            <person name="Poletto B.L."/>
            <person name="Silva G."/>
            <person name="Galante D."/>
            <person name="Campos K.R."/>
            <person name="Santos M.B.N."/>
            <person name="Sacchi C.T."/>
        </authorList>
    </citation>
    <scope>NUCLEOTIDE SEQUENCE [LARGE SCALE GENOMIC DNA]</scope>
    <source>
        <strain evidence="2 3">O4R</strain>
    </source>
</reference>
<dbReference type="SUPFAM" id="SSF52540">
    <property type="entry name" value="P-loop containing nucleoside triphosphate hydrolases"/>
    <property type="match status" value="1"/>
</dbReference>
<evidence type="ECO:0000256" key="1">
    <source>
        <dbReference type="SAM" id="MobiDB-lite"/>
    </source>
</evidence>
<accession>A0ABV1NTR8</accession>
<dbReference type="RefSeq" id="WP_251533728.1">
    <property type="nucleotide sequence ID" value="NZ_JBEFCX010000053.1"/>
</dbReference>
<evidence type="ECO:0000313" key="2">
    <source>
        <dbReference type="EMBL" id="MEQ7845901.1"/>
    </source>
</evidence>
<organism evidence="2 3">
    <name type="scientific">Nocardioides kribbensis</name>
    <dbReference type="NCBI Taxonomy" id="305517"/>
    <lineage>
        <taxon>Bacteria</taxon>
        <taxon>Bacillati</taxon>
        <taxon>Actinomycetota</taxon>
        <taxon>Actinomycetes</taxon>
        <taxon>Propionibacteriales</taxon>
        <taxon>Nocardioidaceae</taxon>
        <taxon>Nocardioides</taxon>
    </lineage>
</organism>
<feature type="region of interest" description="Disordered" evidence="1">
    <location>
        <begin position="336"/>
        <end position="359"/>
    </location>
</feature>